<dbReference type="InterPro" id="IPR023230">
    <property type="entry name" value="Glyco_hydro_2_CS"/>
</dbReference>
<feature type="compositionally biased region" description="Basic and acidic residues" evidence="9">
    <location>
        <begin position="7"/>
        <end position="24"/>
    </location>
</feature>
<sequence>MTLHLTDPADRDRADRDRADREPADWENPALTGRGRLPARAYFFGYDSAGLARTMDRRRSRGFVDLTGDWRFRLFDHPARVPVTALAEESEDWDTVRVPHLWQVDGYGRLQYTDEGFPFPVDPPRVPADDPTGVYQRTVVLAGTPAGERTVLRFDGVESYAEIYWDGAYVGMTKGSRLSAEFDVTDVAHPGTNHLVVKVLQYSDGTYLEDQDMWWASGIFRDCYLLSRPAAHLADFFVRTHRLADDRAEVTLTTGVVGRPDVTWEVYDGERLVASRAVTPGTDATLVVEGARFWNPEDPYLYDMRLTVRGADGTVEHVPHRLGLAEVTIVEGRLLLNGTPFTMHGVNRHDHDDRRGRAVGMARVERDLHLMKQHNINAVRTAHYPNDPRFYELCDRIGLFVLAETDLETHGFANVGDLSRITDDEAWRTAYVDRIERHVLAQRNHASIVMWSLGNESGYGCNIPAMYGRCKELDPTRPVHYEEDRDAEVVDVISTMYSRVSQMNDMGEHPHPKPRIICEYGHAMGNGPGGLAEYQRVFETWDSIQGHFLWEWCDHGLVATTDEGREYHAYGGDHGDFPNNGSFCVDGLVFPWQEPSPGLVEYKNVICPVRVDYADGVCTVTNGRWFTDLSDVLVVLETLHDGRVVGSRTLTPGPVPPGKAWSEVVHPDVAARGETHVTARVLSTSAHEWAEPMSELGRYQTLVADRPRRTEGAATRAAVAAEADGTSLVVTTPAADRYTVDLLTGDLSWRSRGRELLKEPPRVGFWKPLVDNHQQENDELWAPRFLSHMQTSTRDVSWREEDGAVVVEVSQRIAPPTLDIAMRTTLTWTLADDGVHLAVEGEPVGDYHDIVPRIGLSFAVPRELRSVDWYGLGPGENYPDSRAAATLGRWHTTVDDMFTPYVVPQDCANRGDVRWAALTDPHGDGLAVRAAESGPFAFSAWPHSAEAIDAARHRTDLVPEDRVTVNVNHRVLGLGSNSWGSEVLDTYRVRFEPFRFELDLRSVSAAAPHHDEGIAP</sequence>
<dbReference type="Proteomes" id="UP001354931">
    <property type="component" value="Unassembled WGS sequence"/>
</dbReference>
<dbReference type="InterPro" id="IPR032312">
    <property type="entry name" value="LacZ_4"/>
</dbReference>
<dbReference type="PROSITE" id="PS00719">
    <property type="entry name" value="GLYCOSYL_HYDROL_F2_1"/>
    <property type="match status" value="1"/>
</dbReference>
<dbReference type="InterPro" id="IPR006104">
    <property type="entry name" value="Glyco_hydro_2_N"/>
</dbReference>
<dbReference type="InterPro" id="IPR011013">
    <property type="entry name" value="Gal_mutarotase_sf_dom"/>
</dbReference>
<evidence type="ECO:0000313" key="11">
    <source>
        <dbReference type="EMBL" id="MEB8339522.1"/>
    </source>
</evidence>
<feature type="region of interest" description="Disordered" evidence="9">
    <location>
        <begin position="1"/>
        <end position="32"/>
    </location>
</feature>
<dbReference type="InterPro" id="IPR008979">
    <property type="entry name" value="Galactose-bd-like_sf"/>
</dbReference>
<dbReference type="SUPFAM" id="SSF51445">
    <property type="entry name" value="(Trans)glycosidases"/>
    <property type="match status" value="1"/>
</dbReference>
<dbReference type="Gene3D" id="2.60.40.10">
    <property type="entry name" value="Immunoglobulins"/>
    <property type="match status" value="2"/>
</dbReference>
<dbReference type="SUPFAM" id="SSF49785">
    <property type="entry name" value="Galactose-binding domain-like"/>
    <property type="match status" value="1"/>
</dbReference>
<dbReference type="SMART" id="SM01038">
    <property type="entry name" value="Bgal_small_N"/>
    <property type="match status" value="1"/>
</dbReference>
<dbReference type="PRINTS" id="PR00132">
    <property type="entry name" value="GLHYDRLASE2"/>
</dbReference>
<dbReference type="SUPFAM" id="SSF74650">
    <property type="entry name" value="Galactose mutarotase-like"/>
    <property type="match status" value="1"/>
</dbReference>
<dbReference type="PROSITE" id="PS00608">
    <property type="entry name" value="GLYCOSYL_HYDROL_F2_2"/>
    <property type="match status" value="1"/>
</dbReference>
<dbReference type="InterPro" id="IPR017853">
    <property type="entry name" value="GH"/>
</dbReference>
<evidence type="ECO:0000256" key="9">
    <source>
        <dbReference type="SAM" id="MobiDB-lite"/>
    </source>
</evidence>
<evidence type="ECO:0000256" key="7">
    <source>
        <dbReference type="ARBA" id="ARBA00032230"/>
    </source>
</evidence>
<dbReference type="Pfam" id="PF02836">
    <property type="entry name" value="Glyco_hydro_2_C"/>
    <property type="match status" value="1"/>
</dbReference>
<dbReference type="Gene3D" id="2.60.120.260">
    <property type="entry name" value="Galactose-binding domain-like"/>
    <property type="match status" value="1"/>
</dbReference>
<dbReference type="Pfam" id="PF02929">
    <property type="entry name" value="Bgal_small_N"/>
    <property type="match status" value="1"/>
</dbReference>
<dbReference type="InterPro" id="IPR013783">
    <property type="entry name" value="Ig-like_fold"/>
</dbReference>
<dbReference type="Pfam" id="PF16353">
    <property type="entry name" value="LacZ_4"/>
    <property type="match status" value="1"/>
</dbReference>
<dbReference type="Gene3D" id="3.20.20.80">
    <property type="entry name" value="Glycosidases"/>
    <property type="match status" value="1"/>
</dbReference>
<name>A0ABU6F9Q4_9ACTN</name>
<comment type="caution">
    <text evidence="11">The sequence shown here is derived from an EMBL/GenBank/DDBJ whole genome shotgun (WGS) entry which is preliminary data.</text>
</comment>
<evidence type="ECO:0000256" key="8">
    <source>
        <dbReference type="RuleBase" id="RU361154"/>
    </source>
</evidence>
<proteinExistence type="inferred from homology"/>
<dbReference type="InterPro" id="IPR006101">
    <property type="entry name" value="Glyco_hydro_2"/>
</dbReference>
<dbReference type="RefSeq" id="WP_326017723.1">
    <property type="nucleotide sequence ID" value="NZ_JAOZYC010000122.1"/>
</dbReference>
<keyword evidence="12" id="KW-1185">Reference proteome</keyword>
<dbReference type="InterPro" id="IPR023232">
    <property type="entry name" value="Glyco_hydro_2_AS"/>
</dbReference>
<evidence type="ECO:0000256" key="5">
    <source>
        <dbReference type="ARBA" id="ARBA00022801"/>
    </source>
</evidence>
<evidence type="ECO:0000259" key="10">
    <source>
        <dbReference type="SMART" id="SM01038"/>
    </source>
</evidence>
<evidence type="ECO:0000256" key="1">
    <source>
        <dbReference type="ARBA" id="ARBA00001412"/>
    </source>
</evidence>
<dbReference type="Pfam" id="PF00703">
    <property type="entry name" value="Glyco_hydro_2"/>
    <property type="match status" value="1"/>
</dbReference>
<dbReference type="InterPro" id="IPR014718">
    <property type="entry name" value="GH-type_carb-bd"/>
</dbReference>
<protein>
    <recommendedName>
        <fullName evidence="4 8">Beta-galactosidase</fullName>
        <ecNumber evidence="3 8">3.2.1.23</ecNumber>
    </recommendedName>
    <alternativeName>
        <fullName evidence="7 8">Lactase</fullName>
    </alternativeName>
</protein>
<feature type="domain" description="Beta galactosidase small chain/" evidence="10">
    <location>
        <begin position="729"/>
        <end position="1001"/>
    </location>
</feature>
<evidence type="ECO:0000256" key="3">
    <source>
        <dbReference type="ARBA" id="ARBA00012756"/>
    </source>
</evidence>
<dbReference type="SUPFAM" id="SSF49303">
    <property type="entry name" value="beta-Galactosidase/glucuronidase domain"/>
    <property type="match status" value="2"/>
</dbReference>
<dbReference type="InterPro" id="IPR004199">
    <property type="entry name" value="B-gal_small/dom_5"/>
</dbReference>
<comment type="catalytic activity">
    <reaction evidence="1 8">
        <text>Hydrolysis of terminal non-reducing beta-D-galactose residues in beta-D-galactosides.</text>
        <dbReference type="EC" id="3.2.1.23"/>
    </reaction>
</comment>
<dbReference type="EMBL" id="JAOZYC010000122">
    <property type="protein sequence ID" value="MEB8339522.1"/>
    <property type="molecule type" value="Genomic_DNA"/>
</dbReference>
<keyword evidence="6 8" id="KW-0326">Glycosidase</keyword>
<evidence type="ECO:0000256" key="2">
    <source>
        <dbReference type="ARBA" id="ARBA00007401"/>
    </source>
</evidence>
<dbReference type="InterPro" id="IPR036156">
    <property type="entry name" value="Beta-gal/glucu_dom_sf"/>
</dbReference>
<organism evidence="11 12">
    <name type="scientific">Streptomyces endophyticus</name>
    <dbReference type="NCBI Taxonomy" id="714166"/>
    <lineage>
        <taxon>Bacteria</taxon>
        <taxon>Bacillati</taxon>
        <taxon>Actinomycetota</taxon>
        <taxon>Actinomycetes</taxon>
        <taxon>Kitasatosporales</taxon>
        <taxon>Streptomycetaceae</taxon>
        <taxon>Streptomyces</taxon>
    </lineage>
</organism>
<comment type="similarity">
    <text evidence="2 8">Belongs to the glycosyl hydrolase 2 family.</text>
</comment>
<dbReference type="PANTHER" id="PTHR46323:SF2">
    <property type="entry name" value="BETA-GALACTOSIDASE"/>
    <property type="match status" value="1"/>
</dbReference>
<dbReference type="EC" id="3.2.1.23" evidence="3 8"/>
<evidence type="ECO:0000313" key="12">
    <source>
        <dbReference type="Proteomes" id="UP001354931"/>
    </source>
</evidence>
<accession>A0ABU6F9Q4</accession>
<evidence type="ECO:0000256" key="4">
    <source>
        <dbReference type="ARBA" id="ARBA00013303"/>
    </source>
</evidence>
<dbReference type="InterPro" id="IPR050347">
    <property type="entry name" value="Bact_Beta-galactosidase"/>
</dbReference>
<dbReference type="PANTHER" id="PTHR46323">
    <property type="entry name" value="BETA-GALACTOSIDASE"/>
    <property type="match status" value="1"/>
</dbReference>
<keyword evidence="5 8" id="KW-0378">Hydrolase</keyword>
<dbReference type="InterPro" id="IPR006102">
    <property type="entry name" value="Ig-like_GH2"/>
</dbReference>
<dbReference type="Pfam" id="PF02837">
    <property type="entry name" value="Glyco_hydro_2_N"/>
    <property type="match status" value="1"/>
</dbReference>
<reference evidence="11 12" key="1">
    <citation type="submission" date="2022-10" db="EMBL/GenBank/DDBJ databases">
        <authorList>
            <person name="Xie J."/>
            <person name="Shen N."/>
        </authorList>
    </citation>
    <scope>NUCLEOTIDE SEQUENCE [LARGE SCALE GENOMIC DNA]</scope>
    <source>
        <strain evidence="11 12">YIM65594</strain>
    </source>
</reference>
<dbReference type="InterPro" id="IPR006103">
    <property type="entry name" value="Glyco_hydro_2_cat"/>
</dbReference>
<gene>
    <name evidence="11" type="ORF">OKJ99_18690</name>
</gene>
<evidence type="ECO:0000256" key="6">
    <source>
        <dbReference type="ARBA" id="ARBA00023295"/>
    </source>
</evidence>
<dbReference type="Gene3D" id="2.70.98.10">
    <property type="match status" value="1"/>
</dbReference>